<proteinExistence type="inferred from homology"/>
<evidence type="ECO:0000313" key="6">
    <source>
        <dbReference type="EMBL" id="MDZ5473783.1"/>
    </source>
</evidence>
<dbReference type="Gene3D" id="3.40.190.10">
    <property type="entry name" value="Periplasmic binding protein-like II"/>
    <property type="match status" value="1"/>
</dbReference>
<feature type="domain" description="Solute-binding protein family 5" evidence="5">
    <location>
        <begin position="76"/>
        <end position="424"/>
    </location>
</feature>
<dbReference type="RefSeq" id="WP_322448074.1">
    <property type="nucleotide sequence ID" value="NZ_JAXOFX010000016.1"/>
</dbReference>
<dbReference type="PANTHER" id="PTHR30290:SF9">
    <property type="entry name" value="OLIGOPEPTIDE-BINDING PROTEIN APPA"/>
    <property type="match status" value="1"/>
</dbReference>
<dbReference type="NCBIfam" id="NF045468">
    <property type="entry name" value="Opp5A_nikA"/>
    <property type="match status" value="1"/>
</dbReference>
<dbReference type="InterPro" id="IPR030678">
    <property type="entry name" value="Peptide/Ni-bd"/>
</dbReference>
<protein>
    <submittedName>
        <fullName evidence="6">Nickel ABC transporter substrate-binding protein</fullName>
    </submittedName>
</protein>
<evidence type="ECO:0000313" key="7">
    <source>
        <dbReference type="Proteomes" id="UP001290455"/>
    </source>
</evidence>
<dbReference type="EMBL" id="JAXOFX010000016">
    <property type="protein sequence ID" value="MDZ5473783.1"/>
    <property type="molecule type" value="Genomic_DNA"/>
</dbReference>
<dbReference type="PANTHER" id="PTHR30290">
    <property type="entry name" value="PERIPLASMIC BINDING COMPONENT OF ABC TRANSPORTER"/>
    <property type="match status" value="1"/>
</dbReference>
<comment type="similarity">
    <text evidence="1">Belongs to the bacterial solute-binding protein 5 family.</text>
</comment>
<feature type="signal peptide" evidence="4">
    <location>
        <begin position="1"/>
        <end position="21"/>
    </location>
</feature>
<dbReference type="PIRSF" id="PIRSF002741">
    <property type="entry name" value="MppA"/>
    <property type="match status" value="1"/>
</dbReference>
<name>A0ABU5J2Z9_9BACI</name>
<comment type="caution">
    <text evidence="6">The sequence shown here is derived from an EMBL/GenBank/DDBJ whole genome shotgun (WGS) entry which is preliminary data.</text>
</comment>
<gene>
    <name evidence="6" type="primary">nikA</name>
    <name evidence="6" type="ORF">SM124_18860</name>
</gene>
<dbReference type="SUPFAM" id="SSF53850">
    <property type="entry name" value="Periplasmic binding protein-like II"/>
    <property type="match status" value="1"/>
</dbReference>
<dbReference type="CDD" id="cd08490">
    <property type="entry name" value="PBP2_NikA_DppA_OppA_like_3"/>
    <property type="match status" value="1"/>
</dbReference>
<sequence>MKRMKLALLLSIILTFLSACSTENSSKEEVNSSGDHLKELTFLSNFPSETLDPHLNWTPLRAGMVETLVKMTEDLKLEPWLAEEWKSEDNGQTWIFKIRDDITFQNGNKLDGEAVKASLERNIQVSEAMKASLKIKSIRSEGQMVVIKTEQPLPQFPSELVHPNTAIIDVSESKIEQSPVGTGPFKVVSYEANSKLVLDKYQGYWDGKVQLDRATLTFNEDANARTLALQAGDADIVYRPAIESLETLATEQSNVITVVPSLRTHLLMYNMSNETLKDINVRKAFDALINRNEVVESIMAGQATVANGPFLPEFPFTPNYEVKSFGIDLAKKHLEAAGYEIKDGKALKDGKQLSLQLFTYSYRPELPLIAQLIQSNAKQIGINIEIQIVENIDEYLSQNSDWGLATYSLNTAPRGDASYFLNSAYMVGGALNPGHLKHDKLIEKINELNKTVDEGERNLIAKDAITIIDQERLHSFIVYPNNFAAYKNKVQNWNLSKSEFYVLTKDTGVK</sequence>
<evidence type="ECO:0000256" key="3">
    <source>
        <dbReference type="ARBA" id="ARBA00022729"/>
    </source>
</evidence>
<reference evidence="6 7" key="1">
    <citation type="submission" date="2023-11" db="EMBL/GenBank/DDBJ databases">
        <title>Bacillus jintuensis, isolated from a mudflat on the Beibu Gulf coast.</title>
        <authorList>
            <person name="Li M."/>
        </authorList>
    </citation>
    <scope>NUCLEOTIDE SEQUENCE [LARGE SCALE GENOMIC DNA]</scope>
    <source>
        <strain evidence="6 7">31A1R</strain>
    </source>
</reference>
<evidence type="ECO:0000259" key="5">
    <source>
        <dbReference type="Pfam" id="PF00496"/>
    </source>
</evidence>
<accession>A0ABU5J2Z9</accession>
<keyword evidence="7" id="KW-1185">Reference proteome</keyword>
<feature type="chain" id="PRO_5045647552" evidence="4">
    <location>
        <begin position="22"/>
        <end position="510"/>
    </location>
</feature>
<dbReference type="Proteomes" id="UP001290455">
    <property type="component" value="Unassembled WGS sequence"/>
</dbReference>
<dbReference type="PROSITE" id="PS51257">
    <property type="entry name" value="PROKAR_LIPOPROTEIN"/>
    <property type="match status" value="1"/>
</dbReference>
<keyword evidence="3 4" id="KW-0732">Signal</keyword>
<dbReference type="Pfam" id="PF00496">
    <property type="entry name" value="SBP_bac_5"/>
    <property type="match status" value="1"/>
</dbReference>
<dbReference type="InterPro" id="IPR039424">
    <property type="entry name" value="SBP_5"/>
</dbReference>
<organism evidence="6 7">
    <name type="scientific">Robertmurraya mangrovi</name>
    <dbReference type="NCBI Taxonomy" id="3098077"/>
    <lineage>
        <taxon>Bacteria</taxon>
        <taxon>Bacillati</taxon>
        <taxon>Bacillota</taxon>
        <taxon>Bacilli</taxon>
        <taxon>Bacillales</taxon>
        <taxon>Bacillaceae</taxon>
        <taxon>Robertmurraya</taxon>
    </lineage>
</organism>
<evidence type="ECO:0000256" key="2">
    <source>
        <dbReference type="ARBA" id="ARBA00022448"/>
    </source>
</evidence>
<evidence type="ECO:0000256" key="1">
    <source>
        <dbReference type="ARBA" id="ARBA00005695"/>
    </source>
</evidence>
<keyword evidence="2" id="KW-0813">Transport</keyword>
<evidence type="ECO:0000256" key="4">
    <source>
        <dbReference type="SAM" id="SignalP"/>
    </source>
</evidence>
<dbReference type="Gene3D" id="3.10.105.10">
    <property type="entry name" value="Dipeptide-binding Protein, Domain 3"/>
    <property type="match status" value="1"/>
</dbReference>
<dbReference type="InterPro" id="IPR000914">
    <property type="entry name" value="SBP_5_dom"/>
</dbReference>
<dbReference type="InterPro" id="IPR050035">
    <property type="entry name" value="NikA"/>
</dbReference>